<dbReference type="CDD" id="cd00096">
    <property type="entry name" value="Ig"/>
    <property type="match status" value="3"/>
</dbReference>
<dbReference type="InterPro" id="IPR013098">
    <property type="entry name" value="Ig_I-set"/>
</dbReference>
<comment type="similarity">
    <text evidence="2">Belongs to the protein kinase superfamily. CAMK Ser/Thr protein kinase family.</text>
</comment>
<keyword evidence="9" id="KW-1185">Reference proteome</keyword>
<feature type="region of interest" description="Disordered" evidence="6">
    <location>
        <begin position="209"/>
        <end position="250"/>
    </location>
</feature>
<evidence type="ECO:0000256" key="3">
    <source>
        <dbReference type="ARBA" id="ARBA00022490"/>
    </source>
</evidence>
<accession>A0A6A4VB96</accession>
<feature type="compositionally biased region" description="Acidic residues" evidence="6">
    <location>
        <begin position="216"/>
        <end position="225"/>
    </location>
</feature>
<dbReference type="InterPro" id="IPR003598">
    <property type="entry name" value="Ig_sub2"/>
</dbReference>
<feature type="compositionally biased region" description="Basic and acidic residues" evidence="6">
    <location>
        <begin position="589"/>
        <end position="603"/>
    </location>
</feature>
<dbReference type="FunFam" id="2.60.40.10:FF:000425">
    <property type="entry name" value="Myosin light chain kinase"/>
    <property type="match status" value="1"/>
</dbReference>
<dbReference type="FunFam" id="2.60.40.10:FF:000612">
    <property type="entry name" value="palladin isoform X1"/>
    <property type="match status" value="1"/>
</dbReference>
<feature type="domain" description="Ig-like" evidence="7">
    <location>
        <begin position="1013"/>
        <end position="1106"/>
    </location>
</feature>
<comment type="caution">
    <text evidence="8">The sequence shown here is derived from an EMBL/GenBank/DDBJ whole genome shotgun (WGS) entry which is preliminary data.</text>
</comment>
<feature type="domain" description="Ig-like" evidence="7">
    <location>
        <begin position="2910"/>
        <end position="3001"/>
    </location>
</feature>
<gene>
    <name evidence="8" type="primary">sls_1</name>
    <name evidence="8" type="ORF">FJT64_012822</name>
</gene>
<organism evidence="8 9">
    <name type="scientific">Amphibalanus amphitrite</name>
    <name type="common">Striped barnacle</name>
    <name type="synonym">Balanus amphitrite</name>
    <dbReference type="NCBI Taxonomy" id="1232801"/>
    <lineage>
        <taxon>Eukaryota</taxon>
        <taxon>Metazoa</taxon>
        <taxon>Ecdysozoa</taxon>
        <taxon>Arthropoda</taxon>
        <taxon>Crustacea</taxon>
        <taxon>Multicrustacea</taxon>
        <taxon>Cirripedia</taxon>
        <taxon>Thoracica</taxon>
        <taxon>Thoracicalcarea</taxon>
        <taxon>Balanomorpha</taxon>
        <taxon>Balanoidea</taxon>
        <taxon>Balanidae</taxon>
        <taxon>Amphibalaninae</taxon>
        <taxon>Amphibalanus</taxon>
    </lineage>
</organism>
<evidence type="ECO:0000256" key="4">
    <source>
        <dbReference type="ARBA" id="ARBA00023157"/>
    </source>
</evidence>
<feature type="domain" description="Ig-like" evidence="7">
    <location>
        <begin position="360"/>
        <end position="449"/>
    </location>
</feature>
<dbReference type="FunFam" id="2.60.40.10:FF:000032">
    <property type="entry name" value="palladin isoform X1"/>
    <property type="match status" value="1"/>
</dbReference>
<feature type="compositionally biased region" description="Basic and acidic residues" evidence="6">
    <location>
        <begin position="2182"/>
        <end position="2204"/>
    </location>
</feature>
<dbReference type="SMART" id="SM00408">
    <property type="entry name" value="IGc2"/>
    <property type="match status" value="22"/>
</dbReference>
<evidence type="ECO:0000256" key="6">
    <source>
        <dbReference type="SAM" id="MobiDB-lite"/>
    </source>
</evidence>
<keyword evidence="3" id="KW-0963">Cytoplasm</keyword>
<feature type="region of interest" description="Disordered" evidence="6">
    <location>
        <begin position="589"/>
        <end position="610"/>
    </location>
</feature>
<evidence type="ECO:0000256" key="2">
    <source>
        <dbReference type="ARBA" id="ARBA00006692"/>
    </source>
</evidence>
<dbReference type="Gene3D" id="2.60.40.10">
    <property type="entry name" value="Immunoglobulins"/>
    <property type="match status" value="23"/>
</dbReference>
<feature type="domain" description="Ig-like" evidence="7">
    <location>
        <begin position="1412"/>
        <end position="1503"/>
    </location>
</feature>
<feature type="domain" description="Ig-like" evidence="7">
    <location>
        <begin position="1941"/>
        <end position="2031"/>
    </location>
</feature>
<feature type="domain" description="Ig-like" evidence="7">
    <location>
        <begin position="2204"/>
        <end position="2295"/>
    </location>
</feature>
<feature type="domain" description="Ig-like" evidence="7">
    <location>
        <begin position="739"/>
        <end position="830"/>
    </location>
</feature>
<feature type="domain" description="Ig-like" evidence="7">
    <location>
        <begin position="2476"/>
        <end position="2567"/>
    </location>
</feature>
<feature type="domain" description="Ig-like" evidence="7">
    <location>
        <begin position="237"/>
        <end position="325"/>
    </location>
</feature>
<feature type="domain" description="Ig-like" evidence="7">
    <location>
        <begin position="1546"/>
        <end position="1636"/>
    </location>
</feature>
<dbReference type="SMART" id="SM00409">
    <property type="entry name" value="IG"/>
    <property type="match status" value="23"/>
</dbReference>
<protein>
    <submittedName>
        <fullName evidence="8">Titin</fullName>
    </submittedName>
</protein>
<feature type="domain" description="Ig-like" evidence="7">
    <location>
        <begin position="879"/>
        <end position="970"/>
    </location>
</feature>
<dbReference type="Pfam" id="PF07679">
    <property type="entry name" value="I-set"/>
    <property type="match status" value="23"/>
</dbReference>
<feature type="domain" description="Ig-like" evidence="7">
    <location>
        <begin position="606"/>
        <end position="696"/>
    </location>
</feature>
<evidence type="ECO:0000256" key="1">
    <source>
        <dbReference type="ARBA" id="ARBA00004496"/>
    </source>
</evidence>
<feature type="region of interest" description="Disordered" evidence="6">
    <location>
        <begin position="1"/>
        <end position="27"/>
    </location>
</feature>
<reference evidence="8 9" key="1">
    <citation type="submission" date="2019-07" db="EMBL/GenBank/DDBJ databases">
        <title>Draft genome assembly of a fouling barnacle, Amphibalanus amphitrite (Darwin, 1854): The first reference genome for Thecostraca.</title>
        <authorList>
            <person name="Kim W."/>
        </authorList>
    </citation>
    <scope>NUCLEOTIDE SEQUENCE [LARGE SCALE GENOMIC DNA]</scope>
    <source>
        <strain evidence="8">SNU_AA5</strain>
        <tissue evidence="8">Soma without cirri and trophi</tissue>
    </source>
</reference>
<feature type="domain" description="Ig-like" evidence="7">
    <location>
        <begin position="1809"/>
        <end position="1900"/>
    </location>
</feature>
<keyword evidence="4" id="KW-1015">Disulfide bond</keyword>
<feature type="domain" description="Ig-like" evidence="7">
    <location>
        <begin position="1147"/>
        <end position="1238"/>
    </location>
</feature>
<feature type="domain" description="Ig-like" evidence="7">
    <location>
        <begin position="2072"/>
        <end position="2165"/>
    </location>
</feature>
<feature type="domain" description="Ig-like" evidence="7">
    <location>
        <begin position="2778"/>
        <end position="2869"/>
    </location>
</feature>
<feature type="domain" description="Ig-like" evidence="7">
    <location>
        <begin position="459"/>
        <end position="547"/>
    </location>
</feature>
<feature type="domain" description="Ig-like" evidence="7">
    <location>
        <begin position="3048"/>
        <end position="3139"/>
    </location>
</feature>
<dbReference type="FunFam" id="2.60.40.10:FF:000119">
    <property type="entry name" value="Sallimus, isoform P"/>
    <property type="match status" value="13"/>
</dbReference>
<dbReference type="PANTHER" id="PTHR47633:SF4">
    <property type="entry name" value="MYOPALLADIN ISOFORM X1"/>
    <property type="match status" value="1"/>
</dbReference>
<dbReference type="EMBL" id="VIIS01002078">
    <property type="protein sequence ID" value="KAF0288794.1"/>
    <property type="molecule type" value="Genomic_DNA"/>
</dbReference>
<dbReference type="InterPro" id="IPR013783">
    <property type="entry name" value="Ig-like_fold"/>
</dbReference>
<name>A0A6A4VB96_AMPAM</name>
<feature type="domain" description="Ig-like" evidence="7">
    <location>
        <begin position="30"/>
        <end position="121"/>
    </location>
</feature>
<dbReference type="PANTHER" id="PTHR47633">
    <property type="entry name" value="IMMUNOGLOBULIN"/>
    <property type="match status" value="1"/>
</dbReference>
<dbReference type="Proteomes" id="UP000440578">
    <property type="component" value="Unassembled WGS sequence"/>
</dbReference>
<feature type="domain" description="Ig-like" evidence="7">
    <location>
        <begin position="1281"/>
        <end position="1371"/>
    </location>
</feature>
<dbReference type="FunFam" id="2.60.40.10:FF:000962">
    <property type="entry name" value="titin isoform X1"/>
    <property type="match status" value="5"/>
</dbReference>
<dbReference type="PROSITE" id="PS50835">
    <property type="entry name" value="IG_LIKE"/>
    <property type="match status" value="23"/>
</dbReference>
<keyword evidence="5" id="KW-0393">Immunoglobulin domain</keyword>
<dbReference type="GO" id="GO:0005737">
    <property type="term" value="C:cytoplasm"/>
    <property type="evidence" value="ECO:0007669"/>
    <property type="project" value="UniProtKB-SubCell"/>
</dbReference>
<comment type="subcellular location">
    <subcellularLocation>
        <location evidence="1">Cytoplasm</location>
    </subcellularLocation>
</comment>
<feature type="domain" description="Ig-like" evidence="7">
    <location>
        <begin position="2336"/>
        <end position="2435"/>
    </location>
</feature>
<feature type="compositionally biased region" description="Polar residues" evidence="6">
    <location>
        <begin position="11"/>
        <end position="21"/>
    </location>
</feature>
<feature type="region of interest" description="Disordered" evidence="6">
    <location>
        <begin position="2182"/>
        <end position="2205"/>
    </location>
</feature>
<dbReference type="InterPro" id="IPR003599">
    <property type="entry name" value="Ig_sub"/>
</dbReference>
<evidence type="ECO:0000313" key="8">
    <source>
        <dbReference type="EMBL" id="KAF0288794.1"/>
    </source>
</evidence>
<feature type="domain" description="Ig-like" evidence="7">
    <location>
        <begin position="2695"/>
        <end position="2773"/>
    </location>
</feature>
<evidence type="ECO:0000256" key="5">
    <source>
        <dbReference type="ARBA" id="ARBA00023319"/>
    </source>
</evidence>
<feature type="compositionally biased region" description="Polar residues" evidence="6">
    <location>
        <begin position="237"/>
        <end position="250"/>
    </location>
</feature>
<proteinExistence type="inferred from homology"/>
<dbReference type="FunFam" id="2.60.40.10:FF:000080">
    <property type="entry name" value="Myosin light chain kinase, smooth muscle"/>
    <property type="match status" value="1"/>
</dbReference>
<sequence>MHLQYKPKNRLQGTAHQQALNMPTGGQPAPPVFEQLFRNARFAQGGNALFEGCVRGTPRPTITWTRQGRPIYDSNKYQLKYNPTSGEVSLMISRIGPGDEGEYTCLAKNQYGEAICTVYIQPEEPLPFGMQTPIFRTEEPLWFLETAWCSQTQMGLSESTVWDLQSLMGARQMWTLGDAGMGPSEMPEFRVDTFEYRLIRETEFRESLTRRYAGETETETEVETETESRQPGPLSPPQVQTKPRATKVSQNGDATFQARLVGNPKPKVTWFHNGVRVRTGTRAAASHSNSNAVLRLRSVQPEDSGHYTMLAENAAGCVVSSAYLAVEPAADLTRQGVTTTQRTAYSATEETAPEDRTLAPTFLRVPTDKETQEGKMVRLECRTSGKPSPEVFWYINGLPIVNDATHKIMVNESGSHALMITNATQRDSGVVTCVAKNKNGQTQFQVNLNVLEREQVIAPKFVERFQTVHVRPGEPVSLSCRAVGAPTPRITWQKDGATIDSSADVRIVTDGGASMLDIPCVRPEDGAWYQCTAQNAAGSTATRAKLYVDTGPAPPAGEPWRLHLPKPTRVIEPEPPQESEIIHLRHVERSRPKPQRAEEERPVHPPQFTHPLRDVAVSEGDRILLEAKVVPLGDPTMRIEWYIDGQPLPASSRATLTDKFGYVSLSLLSVVRQDTGTYTCRAVNQAGSADTTCTVSVGPRSTIETKSQHPESLQTIQQLEDNSRYVLKSASMEMTSMRPTFVHELRDVSGVTEGSYAHFEAQINPVSDPFMRIEWFKDGIPLTASSRISTINNFGYLALNINQLRPEDSGVYTVRATNKAGDSSSQASLTVSVPDSGVTGELGIPEQQRYIQSVEQLEAYKQSIYQQVTSELEEKTVPPNFTQPIRDAPAVPENGTAHFEARLEPMGDATMTIHWLKDGRPLEASSRMTTFFNFGYVSLTIKQVSVFDTGVYTCVARNAAGQTQCQARLQCVGRQDVLHESNMESMQKIQYLEDSSRYQRTEEEDITVTKMPPKFLGPIKGTNVIREDQKAHFEARLEPQNDPTMKTEWFHNGRPLTSANRIQTFLNFGYVALDISAVKPDDAGTYTLVVTNALGREQQQTQMKVEARSAIDTTSIHRTVVEKTDRLERSKFQEPQYDVGDYCKSKPHFTEPLRDMPPQAEGRGVHLECRLEPQNDPTMKVEWFQNGRPITIGHRFRTYSDFGFVALDILDLTTADSGEYTARATNQLGSAHTSATVPVRSHADVDTETQHEGALDQIQYLESGSRLTRQMTTETMVDQAPTFTKPLRNIETMEGTNVHLECRLQPVGDNSMRVEWFVNDKPLKVGHRFRPAHDFDYVALDLLSVYATDSGMYTCRATNRLGQAVTSAAVRVIAKNDMYTNHPSSLEQIQYIEDSSRYQRKEWADEMVQVKPKFTTQLKHQENLREGQTAHFEAKLEPVADANLHVEWLRDGKPITVGHRHRPLHDFGYVALDIVGLIEEDNGVYTCRATNNQGVDETSAILRCSSSTKVLTSSQHECGLEQVQYLEDRSRLTRSETLDEVTTQAPVFTTSLSSVSIKEGQRAHFESRLIPVSDPTMTVQWFHNGRPVKAGSRFMETNSFGFVALDIMYAYPEDQGTYTCKATNALGEAVTQATLTCATKGAIDQGTLHEQALDKLRYLEQKARPAHDAEESTAQAPVFTQPVRDVRLVEGQPLHFEARLIPVGDANLRVEWFKNGVPLQQANRISTLHDFGFVALDMKYTQEEDSGTYTCRATNDLGQAVTSATAVIQSKDSLLMETQNASSLEKLRQLEGRAFTRTEIEETVVTEKPRFVTELTGPTSLVEGQSAHMEARIEPYPDPDMKVEWFHNGKAVGTGHRFRTVNDFGFIALDVLSAYAEDSGEYTAKITNRLGSATSTINIKIQARASLIQETQHPAAMQKISYLESDRRREVHEETASLEKPVFGRPLRNAALAEGQSAHLEATLTPVNDATMKVEWFYNGRPIPQGHRFRTTYDFGYVALDILYTYPEDSGTYMCKATNAAGEAVTTCQVTVEGKQGLCLDTLDAARLEKIRSLEATEAIRPEEAAPEMQKPVFTTPLNNLENLQEGQHAHLECRLEPINDPKLRVEWFVNGKEIRTGHRFRTTHDFGYVALDILYSYPEDSGTYMCKATNELGEAVNTCTIRVNARRSIYLDTQHPEGWQKIRDLESRETQRPEEAEEPKEAPRFVQELRGQTQLAEGGSAHMEGRIEPLHDSDLRVEFFHNGKPLQSASRFHTTFDFGYVSLDIGGLVEEDGGEYTCRAVNKVGEATSSLTIQVLDKEKIISSTQHPEGLEAIRQLEQRSPEVRQEEAATYQKPMFTQPLQSDNRLDEGQAVHPEHAHPVGDPKLKVDWFRNEQPLQFGDVLKTKHRVPGSSQRTTWLRGAGTIAGLRPEDEGVYSCRATNELGEAVTTASIRIKSEANIVLDTQHPGSMAKLAALEQKAPGEPTETEQEFEKPVFTMPLTGPTELIEGQHAHFQARCVPVGDPSLRFEWYCNGVELKLGSRIKETHDFGFITLDIMSVIPEDAGMYMCKAINKAGDAVTTTSLHVHDRSSVLGDAIHATAWDKIQLKEAEMNRVPEMYVEERPQQAPVFTTHLQSHDRLTEQQSVHLEATVEPKTDPNLRVEWSKNGVPLMTDKHWLLGQSQRPEALPAIAQLELGRGPAEPPSPDVTFELPVFVSHLNDVQCNENERACFECRVEPAKDPNMKIEWFLNGEPMKSGSRFTTHYDFGLVQLEIADTLSEDAGLIVCKATNQKGSAQTTGTLRSVENLQDGDSAHFECQLEPVGDPDMKVEWFHNGAPLRHSSRIKAVSDFGYVLLDIAYGQTEDSGEYECRATNKHGSDSTRATLRCQGRGGVFLDSLQPQALRHISELEMKPEVDGKPPAPGSQAPKFTKHITEITNMVEGHSAHFEARLTPVHDPDLTVEWYRNGEKLPSGHRFRTFHDFGIVILDILYCYEEDSGEYECRAVNKAGSDVTKATLKCVSKESLILTPQIPKEMSGGLEKIQTLEDSTRLTREEKEDVTTRVAPRFTVPFNNIDDLREGENAHFEARLTPVDDPKLKTEWYHNGKPMKASSRYRTFCDFGFVILEISPVYPEDSGEFTCRAFNEVGEATSTAVMKCFR</sequence>
<evidence type="ECO:0000259" key="7">
    <source>
        <dbReference type="PROSITE" id="PS50835"/>
    </source>
</evidence>
<dbReference type="InterPro" id="IPR036179">
    <property type="entry name" value="Ig-like_dom_sf"/>
</dbReference>
<dbReference type="InterPro" id="IPR007110">
    <property type="entry name" value="Ig-like_dom"/>
</dbReference>
<evidence type="ECO:0000313" key="9">
    <source>
        <dbReference type="Proteomes" id="UP000440578"/>
    </source>
</evidence>
<dbReference type="OrthoDB" id="6612025at2759"/>
<dbReference type="SUPFAM" id="SSF48726">
    <property type="entry name" value="Immunoglobulin"/>
    <property type="match status" value="24"/>
</dbReference>
<feature type="domain" description="Ig-like" evidence="7">
    <location>
        <begin position="1677"/>
        <end position="1769"/>
    </location>
</feature>